<organism evidence="1 2">
    <name type="scientific">Alternaria atra</name>
    <dbReference type="NCBI Taxonomy" id="119953"/>
    <lineage>
        <taxon>Eukaryota</taxon>
        <taxon>Fungi</taxon>
        <taxon>Dikarya</taxon>
        <taxon>Ascomycota</taxon>
        <taxon>Pezizomycotina</taxon>
        <taxon>Dothideomycetes</taxon>
        <taxon>Pleosporomycetidae</taxon>
        <taxon>Pleosporales</taxon>
        <taxon>Pleosporineae</taxon>
        <taxon>Pleosporaceae</taxon>
        <taxon>Alternaria</taxon>
        <taxon>Alternaria sect. Ulocladioides</taxon>
    </lineage>
</organism>
<dbReference type="OrthoDB" id="5100024at2759"/>
<dbReference type="RefSeq" id="XP_043171551.1">
    <property type="nucleotide sequence ID" value="XM_043315616.1"/>
</dbReference>
<dbReference type="EMBL" id="CAJRGZ010000022">
    <property type="protein sequence ID" value="CAG5175152.1"/>
    <property type="molecule type" value="Genomic_DNA"/>
</dbReference>
<protein>
    <submittedName>
        <fullName evidence="1">Uncharacterized protein</fullName>
    </submittedName>
</protein>
<evidence type="ECO:0000313" key="2">
    <source>
        <dbReference type="Proteomes" id="UP000676310"/>
    </source>
</evidence>
<proteinExistence type="predicted"/>
<dbReference type="Proteomes" id="UP000676310">
    <property type="component" value="Unassembled WGS sequence"/>
</dbReference>
<accession>A0A8J2N425</accession>
<dbReference type="GeneID" id="67020046"/>
<keyword evidence="2" id="KW-1185">Reference proteome</keyword>
<name>A0A8J2N425_9PLEO</name>
<dbReference type="AlphaFoldDB" id="A0A8J2N425"/>
<reference evidence="1" key="1">
    <citation type="submission" date="2021-05" db="EMBL/GenBank/DDBJ databases">
        <authorList>
            <person name="Stam R."/>
        </authorList>
    </citation>
    <scope>NUCLEOTIDE SEQUENCE</scope>
    <source>
        <strain evidence="1">CS162</strain>
    </source>
</reference>
<sequence>MEHTYGHSRYLYPTAAAHVTIQYMAKEKYLIIWQCCTCGRPSIPEPNGSICPSCEHAQCSDCKRKKLQLTS</sequence>
<gene>
    <name evidence="1" type="ORF">ALTATR162_LOCUS7987</name>
</gene>
<comment type="caution">
    <text evidence="1">The sequence shown here is derived from an EMBL/GenBank/DDBJ whole genome shotgun (WGS) entry which is preliminary data.</text>
</comment>
<evidence type="ECO:0000313" key="1">
    <source>
        <dbReference type="EMBL" id="CAG5175152.1"/>
    </source>
</evidence>